<comment type="caution">
    <text evidence="9">The sequence shown here is derived from an EMBL/GenBank/DDBJ whole genome shotgun (WGS) entry which is preliminary data.</text>
</comment>
<dbReference type="PANTHER" id="PTHR38481:SF1">
    <property type="entry name" value="HYALURONATE LYASE"/>
    <property type="match status" value="1"/>
</dbReference>
<dbReference type="GO" id="GO:0005576">
    <property type="term" value="C:extracellular region"/>
    <property type="evidence" value="ECO:0007669"/>
    <property type="project" value="InterPro"/>
</dbReference>
<dbReference type="InterPro" id="IPR011013">
    <property type="entry name" value="Gal_mutarotase_sf_dom"/>
</dbReference>
<proteinExistence type="inferred from homology"/>
<keyword evidence="3 9" id="KW-0456">Lyase</keyword>
<reference evidence="9" key="1">
    <citation type="journal article" date="2021" name="New Phytol.">
        <title>Evolutionary innovations through gain and loss of genes in the ectomycorrhizal Boletales.</title>
        <authorList>
            <person name="Wu G."/>
            <person name="Miyauchi S."/>
            <person name="Morin E."/>
            <person name="Kuo A."/>
            <person name="Drula E."/>
            <person name="Varga T."/>
            <person name="Kohler A."/>
            <person name="Feng B."/>
            <person name="Cao Y."/>
            <person name="Lipzen A."/>
            <person name="Daum C."/>
            <person name="Hundley H."/>
            <person name="Pangilinan J."/>
            <person name="Johnson J."/>
            <person name="Barry K."/>
            <person name="LaButti K."/>
            <person name="Ng V."/>
            <person name="Ahrendt S."/>
            <person name="Min B."/>
            <person name="Choi I.G."/>
            <person name="Park H."/>
            <person name="Plett J.M."/>
            <person name="Magnuson J."/>
            <person name="Spatafora J.W."/>
            <person name="Nagy L.G."/>
            <person name="Henrissat B."/>
            <person name="Grigoriev I.V."/>
            <person name="Yang Z.L."/>
            <person name="Xu J."/>
            <person name="Martin F.M."/>
        </authorList>
    </citation>
    <scope>NUCLEOTIDE SEQUENCE</scope>
    <source>
        <strain evidence="9">KKN 215</strain>
    </source>
</reference>
<dbReference type="AlphaFoldDB" id="A0A8K0XRP1"/>
<dbReference type="InterPro" id="IPR011071">
    <property type="entry name" value="Lyase_8-like_C"/>
</dbReference>
<dbReference type="Gene3D" id="2.70.98.10">
    <property type="match status" value="1"/>
</dbReference>
<dbReference type="EMBL" id="JAEVFJ010000009">
    <property type="protein sequence ID" value="KAH8102633.1"/>
    <property type="molecule type" value="Genomic_DNA"/>
</dbReference>
<dbReference type="InterPro" id="IPR012970">
    <property type="entry name" value="Lyase_8_alpha_N"/>
</dbReference>
<dbReference type="GO" id="GO:0016837">
    <property type="term" value="F:carbon-oxygen lyase activity, acting on polysaccharides"/>
    <property type="evidence" value="ECO:0007669"/>
    <property type="project" value="UniProtKB-ARBA"/>
</dbReference>
<evidence type="ECO:0000256" key="1">
    <source>
        <dbReference type="ARBA" id="ARBA00006699"/>
    </source>
</evidence>
<gene>
    <name evidence="9" type="ORF">BXZ70DRAFT_929293</name>
</gene>
<evidence type="ECO:0000259" key="8">
    <source>
        <dbReference type="Pfam" id="PF08124"/>
    </source>
</evidence>
<keyword evidence="10" id="KW-1185">Reference proteome</keyword>
<feature type="compositionally biased region" description="Polar residues" evidence="4">
    <location>
        <begin position="50"/>
        <end position="66"/>
    </location>
</feature>
<evidence type="ECO:0000259" key="7">
    <source>
        <dbReference type="Pfam" id="PF02884"/>
    </source>
</evidence>
<dbReference type="SUPFAM" id="SSF48230">
    <property type="entry name" value="Chondroitin AC/alginate lyase"/>
    <property type="match status" value="1"/>
</dbReference>
<feature type="domain" description="Polysaccharide lyase 8 N-terminal alpha-helical" evidence="8">
    <location>
        <begin position="144"/>
        <end position="416"/>
    </location>
</feature>
<dbReference type="Gene3D" id="2.60.220.10">
    <property type="entry name" value="Polysaccharide lyase family 8-like, C-terminal"/>
    <property type="match status" value="1"/>
</dbReference>
<dbReference type="Pfam" id="PF02884">
    <property type="entry name" value="Lyase_8_C"/>
    <property type="match status" value="1"/>
</dbReference>
<comment type="similarity">
    <text evidence="1">Belongs to the polysaccharide lyase 8 family.</text>
</comment>
<dbReference type="SUPFAM" id="SSF74650">
    <property type="entry name" value="Galactose mutarotase-like"/>
    <property type="match status" value="1"/>
</dbReference>
<dbReference type="GO" id="GO:0005975">
    <property type="term" value="P:carbohydrate metabolic process"/>
    <property type="evidence" value="ECO:0007669"/>
    <property type="project" value="InterPro"/>
</dbReference>
<dbReference type="InterPro" id="IPR014718">
    <property type="entry name" value="GH-type_carb-bd"/>
</dbReference>
<evidence type="ECO:0000256" key="2">
    <source>
        <dbReference type="ARBA" id="ARBA00022729"/>
    </source>
</evidence>
<keyword evidence="2 5" id="KW-0732">Signal</keyword>
<dbReference type="OrthoDB" id="5980780at2759"/>
<accession>A0A8K0XRP1</accession>
<dbReference type="InterPro" id="IPR038970">
    <property type="entry name" value="Lyase_8"/>
</dbReference>
<feature type="domain" description="Polysaccharide lyase family 8 C-terminal" evidence="7">
    <location>
        <begin position="719"/>
        <end position="791"/>
    </location>
</feature>
<dbReference type="SUPFAM" id="SSF49863">
    <property type="entry name" value="Hyaluronate lyase-like, C-terminal domain"/>
    <property type="match status" value="1"/>
</dbReference>
<evidence type="ECO:0000259" key="6">
    <source>
        <dbReference type="Pfam" id="PF02278"/>
    </source>
</evidence>
<evidence type="ECO:0000313" key="9">
    <source>
        <dbReference type="EMBL" id="KAH8102633.1"/>
    </source>
</evidence>
<feature type="domain" description="Polysaccharide lyase family 8 central" evidence="6">
    <location>
        <begin position="456"/>
        <end position="702"/>
    </location>
</feature>
<dbReference type="Proteomes" id="UP000813824">
    <property type="component" value="Unassembled WGS sequence"/>
</dbReference>
<name>A0A8K0XRP1_9AGAR</name>
<evidence type="ECO:0000256" key="4">
    <source>
        <dbReference type="SAM" id="MobiDB-lite"/>
    </source>
</evidence>
<protein>
    <submittedName>
        <fullName evidence="9">Polysaccharide lyase family 8 protein</fullName>
    </submittedName>
</protein>
<dbReference type="Pfam" id="PF08124">
    <property type="entry name" value="Lyase_8_N"/>
    <property type="match status" value="1"/>
</dbReference>
<evidence type="ECO:0000313" key="10">
    <source>
        <dbReference type="Proteomes" id="UP000813824"/>
    </source>
</evidence>
<feature type="region of interest" description="Disordered" evidence="4">
    <location>
        <begin position="23"/>
        <end position="97"/>
    </location>
</feature>
<dbReference type="Pfam" id="PF02278">
    <property type="entry name" value="Lyase_8"/>
    <property type="match status" value="1"/>
</dbReference>
<feature type="compositionally biased region" description="Low complexity" evidence="4">
    <location>
        <begin position="68"/>
        <end position="97"/>
    </location>
</feature>
<organism evidence="9 10">
    <name type="scientific">Cristinia sonorae</name>
    <dbReference type="NCBI Taxonomy" id="1940300"/>
    <lineage>
        <taxon>Eukaryota</taxon>
        <taxon>Fungi</taxon>
        <taxon>Dikarya</taxon>
        <taxon>Basidiomycota</taxon>
        <taxon>Agaricomycotina</taxon>
        <taxon>Agaricomycetes</taxon>
        <taxon>Agaricomycetidae</taxon>
        <taxon>Agaricales</taxon>
        <taxon>Pleurotineae</taxon>
        <taxon>Stephanosporaceae</taxon>
        <taxon>Cristinia</taxon>
    </lineage>
</organism>
<feature type="chain" id="PRO_5035426188" evidence="5">
    <location>
        <begin position="22"/>
        <end position="824"/>
    </location>
</feature>
<feature type="signal peptide" evidence="5">
    <location>
        <begin position="1"/>
        <end position="21"/>
    </location>
</feature>
<dbReference type="InterPro" id="IPR008929">
    <property type="entry name" value="Chondroitin_lyas"/>
</dbReference>
<evidence type="ECO:0000256" key="5">
    <source>
        <dbReference type="SAM" id="SignalP"/>
    </source>
</evidence>
<dbReference type="InterPro" id="IPR003159">
    <property type="entry name" value="Lyase_8_central_dom"/>
</dbReference>
<evidence type="ECO:0000256" key="3">
    <source>
        <dbReference type="ARBA" id="ARBA00023239"/>
    </source>
</evidence>
<sequence length="824" mass="88295">MVWPTNVLFIVVAALRVTVSATSISPDSPDTHSFNTLSNASPSGEPPSNTPSLSSLANPGSSNSPERPTAVTSPPTASSSDATATSTNSATPGPASSDIAVMTERRLSFIVAGATKATSIPQWLSTLGPDGKWPDSEVDYTVGCDARPANWPAQDHWNRILTMSAAFHGGLKNADQYVKDPTILSAISRAMDFWFQNDFKILGCMDSGGTAACPCGTPGFWNTNWFSNIILIPNLVSQSCLLIAENLTKTQSANCTNISGRTYGTFGHSVHGLGIATGANLLDIAKIGIDQGLRNLNTSIITDAYNRIHNEVLIENELKADGIRADGSFGQHGGLIYNGNYGKDFTNDVLFLEIVAGGTQFAAGDATKEAFSTLIAGDLWMIFRNVLTGVLHWDFSVLGRFISFPVADNQATGSIKINITQIRELGEEWDSDVLTLAYAALSTNTTNANVGSVSGNRMFFANDYMVHRGPGYVTSVRMYSTRTKNTECLNNQNPLGFHLSDGTVYTYMQGTEYEDIAAAWDWNLIPGITTDFGATPLTCGGAEHFGIHAFVGGASTGKVGAAAMQYTNPTTKALSWQKAWFFLDDDVQHVMIPSISHTSNASVYSVLDQKRLRGPVLINNSPMNELGNSVHPETLWHDNIGYAFSSTSQAALSVQTGTKTGDWGAIGISTQGNATVDLFAAWLNHGTDASFEPVSYTVFPAVDQHTFRRKSVETRLRDVRNDQIVSAVYDDKHHVLAAIFWDTAGGSVEFQSSLFGEPTQVTSSGNAVVMYRVDTGEVTASDPSQTLTSLQLAVNSGHFGSPTKHLTFNLLTGGLAGSSQTQKI</sequence>
<dbReference type="InterPro" id="IPR004103">
    <property type="entry name" value="Lyase_8_C"/>
</dbReference>
<feature type="compositionally biased region" description="Polar residues" evidence="4">
    <location>
        <begin position="23"/>
        <end position="43"/>
    </location>
</feature>
<dbReference type="GO" id="GO:0030246">
    <property type="term" value="F:carbohydrate binding"/>
    <property type="evidence" value="ECO:0007669"/>
    <property type="project" value="InterPro"/>
</dbReference>
<dbReference type="PANTHER" id="PTHR38481">
    <property type="entry name" value="HYALURONATE LYASE"/>
    <property type="match status" value="1"/>
</dbReference>
<dbReference type="Gene3D" id="1.50.10.100">
    <property type="entry name" value="Chondroitin AC/alginate lyase"/>
    <property type="match status" value="1"/>
</dbReference>